<proteinExistence type="predicted"/>
<dbReference type="AlphaFoldDB" id="A0A431VTD3"/>
<dbReference type="EMBL" id="RXPE01000016">
    <property type="protein sequence ID" value="RTR26373.1"/>
    <property type="molecule type" value="Genomic_DNA"/>
</dbReference>
<evidence type="ECO:0000313" key="3">
    <source>
        <dbReference type="Proteomes" id="UP000277766"/>
    </source>
</evidence>
<dbReference type="InterPro" id="IPR003615">
    <property type="entry name" value="HNH_nuc"/>
</dbReference>
<protein>
    <recommendedName>
        <fullName evidence="1">HNH nuclease domain-containing protein</fullName>
    </recommendedName>
</protein>
<evidence type="ECO:0000259" key="1">
    <source>
        <dbReference type="Pfam" id="PF13395"/>
    </source>
</evidence>
<organism evidence="2 3">
    <name type="scientific">Deinococcus radiophilus</name>
    <dbReference type="NCBI Taxonomy" id="32062"/>
    <lineage>
        <taxon>Bacteria</taxon>
        <taxon>Thermotogati</taxon>
        <taxon>Deinococcota</taxon>
        <taxon>Deinococci</taxon>
        <taxon>Deinococcales</taxon>
        <taxon>Deinococcaceae</taxon>
        <taxon>Deinococcus</taxon>
    </lineage>
</organism>
<keyword evidence="3" id="KW-1185">Reference proteome</keyword>
<dbReference type="Pfam" id="PF13395">
    <property type="entry name" value="HNH_4"/>
    <property type="match status" value="1"/>
</dbReference>
<sequence length="380" mass="43407">MDGAAVKIIQRVLKHDRKTNNYKIALLRALNDLALNYAGVSGQDAGIAVSLKLIAELWIGYYWPFMNQEIPVYQGGFREGTADVVFRRELTQLKALWQASDLGSARPSDGIVLVSEAVNGQLSPELQASYARCVKLMIKAIQQPIRYAGDGPSNHGVFSKPRKLAELPSTVVTLPQTDLSDLVTVISDEMWESFKFYSLYVEALCLHEWAMFVEANDRTGSGMDRGQVYLALTDRPDSRRPLNWERNQFELMMMEGKDLRCFWTDVPLNPRNYDVDHIVPITTYPINELWNLVPSESEFNRHLKRNRMPDLSWEPVMRQRLPHIYELYSANPHLHQTLIRGVRHRFPQAIENAQDLSEVAIELIFAVAESRNTPTFSTTL</sequence>
<feature type="domain" description="HNH nuclease" evidence="1">
    <location>
        <begin position="269"/>
        <end position="309"/>
    </location>
</feature>
<dbReference type="CDD" id="cd00085">
    <property type="entry name" value="HNHc"/>
    <property type="match status" value="1"/>
</dbReference>
<evidence type="ECO:0000313" key="2">
    <source>
        <dbReference type="EMBL" id="RTR26373.1"/>
    </source>
</evidence>
<comment type="caution">
    <text evidence="2">The sequence shown here is derived from an EMBL/GenBank/DDBJ whole genome shotgun (WGS) entry which is preliminary data.</text>
</comment>
<dbReference type="Gene3D" id="1.10.30.50">
    <property type="match status" value="1"/>
</dbReference>
<dbReference type="OrthoDB" id="56029at2"/>
<name>A0A431VTD3_9DEIO</name>
<dbReference type="Proteomes" id="UP000277766">
    <property type="component" value="Unassembled WGS sequence"/>
</dbReference>
<dbReference type="RefSeq" id="WP_126352304.1">
    <property type="nucleotide sequence ID" value="NZ_CP086384.1"/>
</dbReference>
<reference evidence="2 3" key="1">
    <citation type="submission" date="2018-12" db="EMBL/GenBank/DDBJ databases">
        <title>Deinococcus radiophilus ATCC 27603 genome sequencing and assembly.</title>
        <authorList>
            <person name="Maclea K.S."/>
            <person name="Maynard C.R."/>
        </authorList>
    </citation>
    <scope>NUCLEOTIDE SEQUENCE [LARGE SCALE GENOMIC DNA]</scope>
    <source>
        <strain evidence="2 3">ATCC 27603</strain>
    </source>
</reference>
<accession>A0A431VTD3</accession>
<gene>
    <name evidence="2" type="ORF">EJ104_08530</name>
</gene>